<dbReference type="Proteomes" id="UP001174136">
    <property type="component" value="Unassembled WGS sequence"/>
</dbReference>
<keyword evidence="2" id="KW-0732">Signal</keyword>
<reference evidence="3" key="1">
    <citation type="journal article" date="2023" name="Front. Mar. Sci.">
        <title>A new Merluccius polli reference genome to investigate the effects of global change in West African waters.</title>
        <authorList>
            <person name="Mateo J.L."/>
            <person name="Blanco-Fernandez C."/>
            <person name="Garcia-Vazquez E."/>
            <person name="Machado-Schiaffino G."/>
        </authorList>
    </citation>
    <scope>NUCLEOTIDE SEQUENCE</scope>
    <source>
        <strain evidence="3">C29</strain>
        <tissue evidence="3">Fin</tissue>
    </source>
</reference>
<feature type="region of interest" description="Disordered" evidence="1">
    <location>
        <begin position="40"/>
        <end position="182"/>
    </location>
</feature>
<proteinExistence type="predicted"/>
<comment type="caution">
    <text evidence="3">The sequence shown here is derived from an EMBL/GenBank/DDBJ whole genome shotgun (WGS) entry which is preliminary data.</text>
</comment>
<dbReference type="GO" id="GO:0023051">
    <property type="term" value="P:regulation of signaling"/>
    <property type="evidence" value="ECO:0007669"/>
    <property type="project" value="InterPro"/>
</dbReference>
<name>A0AA47NVT3_MERPO</name>
<protein>
    <submittedName>
        <fullName evidence="3">LIM domain only protein 7</fullName>
    </submittedName>
</protein>
<feature type="compositionally biased region" description="Polar residues" evidence="1">
    <location>
        <begin position="51"/>
        <end position="73"/>
    </location>
</feature>
<evidence type="ECO:0000256" key="2">
    <source>
        <dbReference type="SAM" id="SignalP"/>
    </source>
</evidence>
<evidence type="ECO:0000256" key="1">
    <source>
        <dbReference type="SAM" id="MobiDB-lite"/>
    </source>
</evidence>
<feature type="compositionally biased region" description="Basic and acidic residues" evidence="1">
    <location>
        <begin position="107"/>
        <end position="119"/>
    </location>
</feature>
<sequence length="213" mass="22920">MLVFTLPTLVLYISTQTLLRKSTCCVFHRRGRTGGVTLVLSDLPARPDPPSTDQLLTGQAEKSSVTHQNTETGSVRVHNADPPPVRSQTADPAAVGPLGTETGSEPHSVEAEDKDKLAEPDLPSGSGGFSPLCSADRGKSKSTPTLASLHRQPKGSPGKPSKVAKASKAEQDRQQILEEMKKRTQLLTDNSWIRQRRASTLKEPLSTGAPLRR</sequence>
<dbReference type="PANTHER" id="PTHR46767">
    <property type="entry name" value="LIM DOMAIN ONLY PROTEIN 7"/>
    <property type="match status" value="1"/>
</dbReference>
<dbReference type="EMBL" id="JAOPHQ010004550">
    <property type="protein sequence ID" value="KAK0139175.1"/>
    <property type="molecule type" value="Genomic_DNA"/>
</dbReference>
<gene>
    <name evidence="3" type="primary">LMO7_2</name>
    <name evidence="3" type="ORF">N1851_024252</name>
</gene>
<accession>A0AA47NVT3</accession>
<dbReference type="PANTHER" id="PTHR46767:SF2">
    <property type="entry name" value="LIM DOMAIN 7B"/>
    <property type="match status" value="1"/>
</dbReference>
<feature type="signal peptide" evidence="2">
    <location>
        <begin position="1"/>
        <end position="15"/>
    </location>
</feature>
<dbReference type="AlphaFoldDB" id="A0AA47NVT3"/>
<dbReference type="GO" id="GO:0030155">
    <property type="term" value="P:regulation of cell adhesion"/>
    <property type="evidence" value="ECO:0007669"/>
    <property type="project" value="InterPro"/>
</dbReference>
<organism evidence="3 4">
    <name type="scientific">Merluccius polli</name>
    <name type="common">Benguela hake</name>
    <name type="synonym">Merluccius cadenati</name>
    <dbReference type="NCBI Taxonomy" id="89951"/>
    <lineage>
        <taxon>Eukaryota</taxon>
        <taxon>Metazoa</taxon>
        <taxon>Chordata</taxon>
        <taxon>Craniata</taxon>
        <taxon>Vertebrata</taxon>
        <taxon>Euteleostomi</taxon>
        <taxon>Actinopterygii</taxon>
        <taxon>Neopterygii</taxon>
        <taxon>Teleostei</taxon>
        <taxon>Neoteleostei</taxon>
        <taxon>Acanthomorphata</taxon>
        <taxon>Zeiogadaria</taxon>
        <taxon>Gadariae</taxon>
        <taxon>Gadiformes</taxon>
        <taxon>Gadoidei</taxon>
        <taxon>Merlucciidae</taxon>
        <taxon>Merluccius</taxon>
    </lineage>
</organism>
<feature type="chain" id="PRO_5041288548" evidence="2">
    <location>
        <begin position="16"/>
        <end position="213"/>
    </location>
</feature>
<evidence type="ECO:0000313" key="3">
    <source>
        <dbReference type="EMBL" id="KAK0139175.1"/>
    </source>
</evidence>
<dbReference type="InterPro" id="IPR029978">
    <property type="entry name" value="LMO-7"/>
</dbReference>
<evidence type="ECO:0000313" key="4">
    <source>
        <dbReference type="Proteomes" id="UP001174136"/>
    </source>
</evidence>
<feature type="compositionally biased region" description="Basic and acidic residues" evidence="1">
    <location>
        <begin position="167"/>
        <end position="182"/>
    </location>
</feature>
<keyword evidence="4" id="KW-1185">Reference proteome</keyword>